<dbReference type="Pfam" id="PF04832">
    <property type="entry name" value="SOUL"/>
    <property type="match status" value="2"/>
</dbReference>
<reference evidence="4 5" key="1">
    <citation type="journal article" date="2017" name="PLoS Biol.">
        <title>The sea cucumber genome provides insights into morphological evolution and visceral regeneration.</title>
        <authorList>
            <person name="Zhang X."/>
            <person name="Sun L."/>
            <person name="Yuan J."/>
            <person name="Sun Y."/>
            <person name="Gao Y."/>
            <person name="Zhang L."/>
            <person name="Li S."/>
            <person name="Dai H."/>
            <person name="Hamel J.F."/>
            <person name="Liu C."/>
            <person name="Yu Y."/>
            <person name="Liu S."/>
            <person name="Lin W."/>
            <person name="Guo K."/>
            <person name="Jin S."/>
            <person name="Xu P."/>
            <person name="Storey K.B."/>
            <person name="Huan P."/>
            <person name="Zhang T."/>
            <person name="Zhou Y."/>
            <person name="Zhang J."/>
            <person name="Lin C."/>
            <person name="Li X."/>
            <person name="Xing L."/>
            <person name="Huo D."/>
            <person name="Sun M."/>
            <person name="Wang L."/>
            <person name="Mercier A."/>
            <person name="Li F."/>
            <person name="Yang H."/>
            <person name="Xiang J."/>
        </authorList>
    </citation>
    <scope>NUCLEOTIDE SEQUENCE [LARGE SCALE GENOMIC DNA]</scope>
    <source>
        <strain evidence="4">Shaxun</strain>
        <tissue evidence="4">Muscle</tissue>
    </source>
</reference>
<dbReference type="AlphaFoldDB" id="A0A2G8KKG4"/>
<feature type="signal peptide" evidence="3">
    <location>
        <begin position="1"/>
        <end position="22"/>
    </location>
</feature>
<comment type="caution">
    <text evidence="4">The sequence shown here is derived from an EMBL/GenBank/DDBJ whole genome shotgun (WGS) entry which is preliminary data.</text>
</comment>
<dbReference type="SUPFAM" id="SSF55136">
    <property type="entry name" value="Probable bacterial effector-binding domain"/>
    <property type="match status" value="1"/>
</dbReference>
<dbReference type="PANTHER" id="PTHR11220:SF1">
    <property type="entry name" value="HEME-BINDING PROTEIN 2"/>
    <property type="match status" value="1"/>
</dbReference>
<accession>A0A2G8KKG4</accession>
<proteinExistence type="inferred from homology"/>
<dbReference type="InterPro" id="IPR011256">
    <property type="entry name" value="Reg_factor_effector_dom_sf"/>
</dbReference>
<protein>
    <submittedName>
        <fullName evidence="4">Putative heme-binding protein 2</fullName>
    </submittedName>
</protein>
<dbReference type="EMBL" id="MRZV01000522">
    <property type="protein sequence ID" value="PIK48450.1"/>
    <property type="molecule type" value="Genomic_DNA"/>
</dbReference>
<name>A0A2G8KKG4_STIJA</name>
<sequence length="218" mass="24592">MAPRQFTMLITVLVVTVTVASAKPMQARDEPTFCKGLDCPDFKPTGSGEDYEVRAYSSAKWVSTQVIDLSYDKAVKKDLNFCLKVPMTAPVTTRVIPAPGPACENNFTVSFFVPFADQDNPPMPSNDKVFIPHYKNSQLMSGWYRLVFVCLSFVYLFALLKVFHGFAKQEDWIANAEALKNSLANTTATYDKSFYYTAGYDSPFTIFSRHNEVWFFAT</sequence>
<comment type="similarity">
    <text evidence="1">Belongs to the HEBP family.</text>
</comment>
<evidence type="ECO:0000313" key="5">
    <source>
        <dbReference type="Proteomes" id="UP000230750"/>
    </source>
</evidence>
<keyword evidence="2" id="KW-0812">Transmembrane</keyword>
<evidence type="ECO:0000256" key="3">
    <source>
        <dbReference type="SAM" id="SignalP"/>
    </source>
</evidence>
<dbReference type="InterPro" id="IPR006917">
    <property type="entry name" value="SOUL_heme-bd"/>
</dbReference>
<dbReference type="Proteomes" id="UP000230750">
    <property type="component" value="Unassembled WGS sequence"/>
</dbReference>
<dbReference type="GO" id="GO:0020037">
    <property type="term" value="F:heme binding"/>
    <property type="evidence" value="ECO:0007669"/>
    <property type="project" value="TreeGrafter"/>
</dbReference>
<organism evidence="4 5">
    <name type="scientific">Stichopus japonicus</name>
    <name type="common">Sea cucumber</name>
    <dbReference type="NCBI Taxonomy" id="307972"/>
    <lineage>
        <taxon>Eukaryota</taxon>
        <taxon>Metazoa</taxon>
        <taxon>Echinodermata</taxon>
        <taxon>Eleutherozoa</taxon>
        <taxon>Echinozoa</taxon>
        <taxon>Holothuroidea</taxon>
        <taxon>Aspidochirotacea</taxon>
        <taxon>Aspidochirotida</taxon>
        <taxon>Stichopodidae</taxon>
        <taxon>Apostichopus</taxon>
    </lineage>
</organism>
<dbReference type="Gene3D" id="3.20.80.10">
    <property type="entry name" value="Regulatory factor, effector binding domain"/>
    <property type="match status" value="1"/>
</dbReference>
<keyword evidence="3" id="KW-0732">Signal</keyword>
<evidence type="ECO:0000256" key="2">
    <source>
        <dbReference type="SAM" id="Phobius"/>
    </source>
</evidence>
<keyword evidence="2" id="KW-1133">Transmembrane helix</keyword>
<dbReference type="STRING" id="307972.A0A2G8KKG4"/>
<gene>
    <name evidence="4" type="ORF">BSL78_14698</name>
</gene>
<feature type="transmembrane region" description="Helical" evidence="2">
    <location>
        <begin position="142"/>
        <end position="160"/>
    </location>
</feature>
<evidence type="ECO:0000256" key="1">
    <source>
        <dbReference type="ARBA" id="ARBA00009817"/>
    </source>
</evidence>
<keyword evidence="2" id="KW-0472">Membrane</keyword>
<keyword evidence="5" id="KW-1185">Reference proteome</keyword>
<dbReference type="OrthoDB" id="6424451at2759"/>
<evidence type="ECO:0000313" key="4">
    <source>
        <dbReference type="EMBL" id="PIK48450.1"/>
    </source>
</evidence>
<feature type="chain" id="PRO_5013795607" evidence="3">
    <location>
        <begin position="23"/>
        <end position="218"/>
    </location>
</feature>
<dbReference type="PANTHER" id="PTHR11220">
    <property type="entry name" value="HEME-BINDING PROTEIN-RELATED"/>
    <property type="match status" value="1"/>
</dbReference>